<evidence type="ECO:0000313" key="1">
    <source>
        <dbReference type="EMBL" id="PYZ99088.1"/>
    </source>
</evidence>
<gene>
    <name evidence="1" type="ORF">CR205_11175</name>
</gene>
<dbReference type="EMBL" id="PDOF01000001">
    <property type="protein sequence ID" value="PYZ99088.1"/>
    <property type="molecule type" value="Genomic_DNA"/>
</dbReference>
<evidence type="ECO:0000313" key="2">
    <source>
        <dbReference type="Proteomes" id="UP000248066"/>
    </source>
</evidence>
<organism evidence="1 2">
    <name type="scientific">Alteribacter lacisalsi</name>
    <dbReference type="NCBI Taxonomy" id="2045244"/>
    <lineage>
        <taxon>Bacteria</taxon>
        <taxon>Bacillati</taxon>
        <taxon>Bacillota</taxon>
        <taxon>Bacilli</taxon>
        <taxon>Bacillales</taxon>
        <taxon>Bacillaceae</taxon>
        <taxon>Alteribacter</taxon>
    </lineage>
</organism>
<protein>
    <submittedName>
        <fullName evidence="1">Uncharacterized protein</fullName>
    </submittedName>
</protein>
<comment type="caution">
    <text evidence="1">The sequence shown here is derived from an EMBL/GenBank/DDBJ whole genome shotgun (WGS) entry which is preliminary data.</text>
</comment>
<keyword evidence="2" id="KW-1185">Reference proteome</keyword>
<dbReference type="RefSeq" id="WP_110519547.1">
    <property type="nucleotide sequence ID" value="NZ_PDOF01000001.1"/>
</dbReference>
<name>A0A2W0HZ32_9BACI</name>
<dbReference type="OrthoDB" id="9936518at2"/>
<accession>A0A2W0HZ32</accession>
<dbReference type="Proteomes" id="UP000248066">
    <property type="component" value="Unassembled WGS sequence"/>
</dbReference>
<reference evidence="1 2" key="1">
    <citation type="submission" date="2017-10" db="EMBL/GenBank/DDBJ databases">
        <title>Bacillus sp. nov., a halophilic bacterium isolated from a Yangshapao Lake.</title>
        <authorList>
            <person name="Wang H."/>
        </authorList>
    </citation>
    <scope>NUCLEOTIDE SEQUENCE [LARGE SCALE GENOMIC DNA]</scope>
    <source>
        <strain evidence="1 2">YSP-3</strain>
    </source>
</reference>
<dbReference type="AlphaFoldDB" id="A0A2W0HZ32"/>
<sequence>MIKRMYQKLKSYFSRKKAEVKQKKQAGVIEEVNSLQARLKQITTGYDDQMNKRQAELNRLNHEYGKKFDEWKAVFHRVKMRTAPEVEADKLKANMEPLEERIQELNDELYQIGEYKRQDVLYLTDSIHGLKQAYTESQVEALARSADELLRIKADYQLKLQDFRKQYQQTGSLEADIQKHLQEQGINYRPEMSARVTDATDKHLNGFSFEIDTQMVNDILSGGAVEYELFKRVRKKQK</sequence>
<proteinExistence type="predicted"/>